<sequence length="431" mass="49195">MQFYPISFRYIFTALIFILLKVCANKADIEENGLKLTPENGKITGPGIGRNKFIKFNGWTDIKVEIFWDIEFSSEGEVDVEFVFANRQHQAGAIMRINLGNKDKNQTIEKPTEFSGGINVTKSMKMGSFKIEQSGKLRFVIRAIKKNHYYIGELHRVILSGPGTVGSKVVDVYPPNADSTHFFYKGSTNAAMLYNELIINKSFPSTYFMAVGFTGGYFGIQENEFNGYKKALFSLWDVVSQERSAEDELAAVEKAGKGVLVKRFGNEGTGYQSMIAFPWDVGEKYHFLVTADDKEKYFIVTAYIYYPKEKQWKLMSSLKRVVSKKLLSGFYSFLEDWEGKWGYVQREASFNPWVRNAKGEWFQPQSATFSRTGTNTNVNGWVQEGRFYMSTGGDTKGSTKYGQQVYRNVSDEFPSVLEDIDNIIKEERYLP</sequence>
<proteinExistence type="predicted"/>
<dbReference type="Pfam" id="PF11958">
    <property type="entry name" value="DUF3472"/>
    <property type="match status" value="1"/>
</dbReference>
<protein>
    <submittedName>
        <fullName evidence="2">Scol-DUF3472</fullName>
    </submittedName>
</protein>
<dbReference type="EMBL" id="GGNE01000383">
    <property type="protein sequence ID" value="MIC88924.1"/>
    <property type="molecule type" value="Transcribed_RNA"/>
</dbReference>
<dbReference type="InterPro" id="IPR021862">
    <property type="entry name" value="DUF3472"/>
</dbReference>
<reference evidence="2" key="1">
    <citation type="journal article" date="2018" name="Toxicon">
        <title>Venom-gland transcriptomics and venom proteomics of the giant Florida blue centipede, Scolopendra viridis.</title>
        <authorList>
            <person name="Ward M.J."/>
            <person name="Rokyta D.R."/>
        </authorList>
    </citation>
    <scope>NUCLEOTIDE SEQUENCE</scope>
    <source>
        <tissue evidence="2">Venom gland</tissue>
    </source>
</reference>
<dbReference type="AlphaFoldDB" id="A0A4D5RAU0"/>
<accession>A0A4D5RAU0</accession>
<feature type="signal peptide" evidence="1">
    <location>
        <begin position="1"/>
        <end position="24"/>
    </location>
</feature>
<organism evidence="2">
    <name type="scientific">Scolopendra viridis</name>
    <name type="common">Giant centipede</name>
    <dbReference type="NCBI Taxonomy" id="118503"/>
    <lineage>
        <taxon>Eukaryota</taxon>
        <taxon>Metazoa</taxon>
        <taxon>Ecdysozoa</taxon>
        <taxon>Arthropoda</taxon>
        <taxon>Myriapoda</taxon>
        <taxon>Chilopoda</taxon>
        <taxon>Pleurostigmophora</taxon>
        <taxon>Scolopendromorpha</taxon>
        <taxon>Scolopendridae</taxon>
        <taxon>Scolopendra</taxon>
    </lineage>
</organism>
<evidence type="ECO:0000256" key="1">
    <source>
        <dbReference type="SAM" id="SignalP"/>
    </source>
</evidence>
<feature type="chain" id="PRO_5020033604" evidence="1">
    <location>
        <begin position="25"/>
        <end position="431"/>
    </location>
</feature>
<name>A0A4D5RAU0_SCOVI</name>
<keyword evidence="1" id="KW-0732">Signal</keyword>
<evidence type="ECO:0000313" key="2">
    <source>
        <dbReference type="EMBL" id="MIC88924.1"/>
    </source>
</evidence>